<organism evidence="5 6">
    <name type="scientific">Flavobacterium cupriresistens</name>
    <dbReference type="NCBI Taxonomy" id="2893885"/>
    <lineage>
        <taxon>Bacteria</taxon>
        <taxon>Pseudomonadati</taxon>
        <taxon>Bacteroidota</taxon>
        <taxon>Flavobacteriia</taxon>
        <taxon>Flavobacteriales</taxon>
        <taxon>Flavobacteriaceae</taxon>
        <taxon>Flavobacterium</taxon>
    </lineage>
</organism>
<evidence type="ECO:0000313" key="5">
    <source>
        <dbReference type="EMBL" id="MDX6189731.1"/>
    </source>
</evidence>
<evidence type="ECO:0000259" key="4">
    <source>
        <dbReference type="PROSITE" id="PS01124"/>
    </source>
</evidence>
<dbReference type="PANTHER" id="PTHR43280:SF2">
    <property type="entry name" value="HTH-TYPE TRANSCRIPTIONAL REGULATOR EXSA"/>
    <property type="match status" value="1"/>
</dbReference>
<accession>A0ABU4RBU2</accession>
<dbReference type="SUPFAM" id="SSF46689">
    <property type="entry name" value="Homeodomain-like"/>
    <property type="match status" value="1"/>
</dbReference>
<dbReference type="Gene3D" id="1.10.10.60">
    <property type="entry name" value="Homeodomain-like"/>
    <property type="match status" value="1"/>
</dbReference>
<evidence type="ECO:0000256" key="2">
    <source>
        <dbReference type="ARBA" id="ARBA00023125"/>
    </source>
</evidence>
<dbReference type="PANTHER" id="PTHR43280">
    <property type="entry name" value="ARAC-FAMILY TRANSCRIPTIONAL REGULATOR"/>
    <property type="match status" value="1"/>
</dbReference>
<dbReference type="Pfam" id="PF12833">
    <property type="entry name" value="HTH_18"/>
    <property type="match status" value="1"/>
</dbReference>
<dbReference type="EMBL" id="JAWXVI010000005">
    <property type="protein sequence ID" value="MDX6189731.1"/>
    <property type="molecule type" value="Genomic_DNA"/>
</dbReference>
<keyword evidence="3" id="KW-0804">Transcription</keyword>
<dbReference type="InterPro" id="IPR009057">
    <property type="entry name" value="Homeodomain-like_sf"/>
</dbReference>
<sequence>MKETQNNSQNRGQEITALYFDFLDLHIEDVVQGKVSDFMELNQIASKLFISHSHLSDTLQEVTGHHPCHFYDLKIVNKAKSLLTETNLSIAEIAKILTYDPSNFSKFFKKFTGKTAGKFRRQLKK</sequence>
<gene>
    <name evidence="5" type="ORF">SGQ83_10240</name>
</gene>
<dbReference type="RefSeq" id="WP_230001624.1">
    <property type="nucleotide sequence ID" value="NZ_CP087134.1"/>
</dbReference>
<keyword evidence="6" id="KW-1185">Reference proteome</keyword>
<keyword evidence="2" id="KW-0238">DNA-binding</keyword>
<feature type="domain" description="HTH araC/xylS-type" evidence="4">
    <location>
        <begin position="25"/>
        <end position="122"/>
    </location>
</feature>
<name>A0ABU4RBU2_9FLAO</name>
<reference evidence="5 6" key="1">
    <citation type="submission" date="2023-11" db="EMBL/GenBank/DDBJ databases">
        <title>Unpublished Manusciprt.</title>
        <authorList>
            <person name="Saticioglu I.B."/>
            <person name="Ay H."/>
            <person name="Ajmi N."/>
            <person name="Altun S."/>
            <person name="Duman M."/>
        </authorList>
    </citation>
    <scope>NUCLEOTIDE SEQUENCE [LARGE SCALE GENOMIC DNA]</scope>
    <source>
        <strain evidence="5 6">Fl-318</strain>
    </source>
</reference>
<dbReference type="InterPro" id="IPR018060">
    <property type="entry name" value="HTH_AraC"/>
</dbReference>
<keyword evidence="1" id="KW-0805">Transcription regulation</keyword>
<proteinExistence type="predicted"/>
<dbReference type="PROSITE" id="PS01124">
    <property type="entry name" value="HTH_ARAC_FAMILY_2"/>
    <property type="match status" value="1"/>
</dbReference>
<protein>
    <submittedName>
        <fullName evidence="5">Helix-turn-helix domain-containing protein</fullName>
    </submittedName>
</protein>
<evidence type="ECO:0000256" key="1">
    <source>
        <dbReference type="ARBA" id="ARBA00023015"/>
    </source>
</evidence>
<evidence type="ECO:0000256" key="3">
    <source>
        <dbReference type="ARBA" id="ARBA00023163"/>
    </source>
</evidence>
<evidence type="ECO:0000313" key="6">
    <source>
        <dbReference type="Proteomes" id="UP001273350"/>
    </source>
</evidence>
<comment type="caution">
    <text evidence="5">The sequence shown here is derived from an EMBL/GenBank/DDBJ whole genome shotgun (WGS) entry which is preliminary data.</text>
</comment>
<dbReference type="Proteomes" id="UP001273350">
    <property type="component" value="Unassembled WGS sequence"/>
</dbReference>
<dbReference type="SMART" id="SM00342">
    <property type="entry name" value="HTH_ARAC"/>
    <property type="match status" value="1"/>
</dbReference>